<dbReference type="EC" id="2.3.2.27" evidence="2"/>
<comment type="function">
    <text evidence="2">Ubiquitin-protein ligase which is mainly involved pre-mRNA splicing and DNA repair. Required for pre-mRNA splicing as component of the spliceosome.</text>
</comment>
<dbReference type="GO" id="GO:0061630">
    <property type="term" value="F:ubiquitin protein ligase activity"/>
    <property type="evidence" value="ECO:0007669"/>
    <property type="project" value="UniProtKB-UniRule"/>
</dbReference>
<keyword evidence="2" id="KW-0833">Ubl conjugation pathway</keyword>
<dbReference type="AlphaFoldDB" id="A0AAP0DB13"/>
<dbReference type="PROSITE" id="PS50082">
    <property type="entry name" value="WD_REPEATS_2"/>
    <property type="match status" value="1"/>
</dbReference>
<evidence type="ECO:0000256" key="1">
    <source>
        <dbReference type="PROSITE-ProRule" id="PRU00221"/>
    </source>
</evidence>
<dbReference type="GO" id="GO:0070534">
    <property type="term" value="P:protein K63-linked ubiquitination"/>
    <property type="evidence" value="ECO:0007669"/>
    <property type="project" value="UniProtKB-UniRule"/>
</dbReference>
<comment type="caution">
    <text evidence="3">The sequence shown here is derived from an EMBL/GenBank/DDBJ whole genome shotgun (WGS) entry which is preliminary data.</text>
</comment>
<comment type="pathway">
    <text evidence="2">Protein modification; protein ubiquitination.</text>
</comment>
<dbReference type="InterPro" id="IPR015943">
    <property type="entry name" value="WD40/YVTN_repeat-like_dom_sf"/>
</dbReference>
<dbReference type="GO" id="GO:0006281">
    <property type="term" value="P:DNA repair"/>
    <property type="evidence" value="ECO:0007669"/>
    <property type="project" value="UniProtKB-KW"/>
</dbReference>
<comment type="catalytic activity">
    <reaction evidence="2">
        <text>S-ubiquitinyl-[E2 ubiquitin-conjugating enzyme]-L-cysteine + [acceptor protein]-L-lysine = [E2 ubiquitin-conjugating enzyme]-L-cysteine + N(6)-ubiquitinyl-[acceptor protein]-L-lysine.</text>
        <dbReference type="EC" id="2.3.2.27"/>
    </reaction>
</comment>
<feature type="repeat" description="WD" evidence="1">
    <location>
        <begin position="83"/>
        <end position="124"/>
    </location>
</feature>
<dbReference type="GO" id="GO:0000974">
    <property type="term" value="C:Prp19 complex"/>
    <property type="evidence" value="ECO:0007669"/>
    <property type="project" value="UniProtKB-UniRule"/>
</dbReference>
<dbReference type="Proteomes" id="UP001408789">
    <property type="component" value="Unassembled WGS sequence"/>
</dbReference>
<dbReference type="EMBL" id="JBCNJP010000010">
    <property type="protein sequence ID" value="KAK9071644.1"/>
    <property type="molecule type" value="Genomic_DNA"/>
</dbReference>
<dbReference type="InterPro" id="IPR036322">
    <property type="entry name" value="WD40_repeat_dom_sf"/>
</dbReference>
<name>A0AAP0DB13_9ASTR</name>
<dbReference type="InterPro" id="IPR038959">
    <property type="entry name" value="Prp19"/>
</dbReference>
<keyword evidence="2" id="KW-0747">Spliceosome</keyword>
<protein>
    <recommendedName>
        <fullName evidence="2">Pre-mRNA-processing factor 19</fullName>
        <ecNumber evidence="2">2.3.2.27</ecNumber>
    </recommendedName>
</protein>
<keyword evidence="4" id="KW-1185">Reference proteome</keyword>
<sequence>MILDLKKMIAGATEMMCEQFNCCSLLKLAAAVSPESTSVSISENLVQAVTVHATNNYFVTASLDNSWCFYDLSSCLCLTQVEDSSASEGYTSAAFHPDGLILGTGTSGAVVKIWDVKSQANVARFDGHVGAVTATSFSENGYFLAVSVPLCSSFMKTVA</sequence>
<dbReference type="SMART" id="SM00320">
    <property type="entry name" value="WD40"/>
    <property type="match status" value="3"/>
</dbReference>
<keyword evidence="2" id="KW-0227">DNA damage</keyword>
<comment type="subunit">
    <text evidence="2">Homotetramer.</text>
</comment>
<organism evidence="3 4">
    <name type="scientific">Deinandra increscens subsp. villosa</name>
    <dbReference type="NCBI Taxonomy" id="3103831"/>
    <lineage>
        <taxon>Eukaryota</taxon>
        <taxon>Viridiplantae</taxon>
        <taxon>Streptophyta</taxon>
        <taxon>Embryophyta</taxon>
        <taxon>Tracheophyta</taxon>
        <taxon>Spermatophyta</taxon>
        <taxon>Magnoliopsida</taxon>
        <taxon>eudicotyledons</taxon>
        <taxon>Gunneridae</taxon>
        <taxon>Pentapetalae</taxon>
        <taxon>asterids</taxon>
        <taxon>campanulids</taxon>
        <taxon>Asterales</taxon>
        <taxon>Asteraceae</taxon>
        <taxon>Asteroideae</taxon>
        <taxon>Heliantheae alliance</taxon>
        <taxon>Madieae</taxon>
        <taxon>Madiinae</taxon>
        <taxon>Deinandra</taxon>
    </lineage>
</organism>
<evidence type="ECO:0000313" key="3">
    <source>
        <dbReference type="EMBL" id="KAK9071644.1"/>
    </source>
</evidence>
<gene>
    <name evidence="3" type="ORF">SSX86_008073</name>
</gene>
<dbReference type="PANTHER" id="PTHR43995">
    <property type="entry name" value="PRE-MRNA-PROCESSING FACTOR 19"/>
    <property type="match status" value="1"/>
</dbReference>
<dbReference type="GO" id="GO:0005737">
    <property type="term" value="C:cytoplasm"/>
    <property type="evidence" value="ECO:0007669"/>
    <property type="project" value="TreeGrafter"/>
</dbReference>
<keyword evidence="1" id="KW-0853">WD repeat</keyword>
<keyword evidence="2" id="KW-0508">mRNA splicing</keyword>
<keyword evidence="2" id="KW-0507">mRNA processing</keyword>
<dbReference type="Gene3D" id="2.130.10.10">
    <property type="entry name" value="YVTN repeat-like/Quinoprotein amine dehydrogenase"/>
    <property type="match status" value="1"/>
</dbReference>
<dbReference type="Pfam" id="PF00400">
    <property type="entry name" value="WD40"/>
    <property type="match status" value="3"/>
</dbReference>
<comment type="subcellular location">
    <subcellularLocation>
        <location evidence="2">Nucleus</location>
    </subcellularLocation>
</comment>
<accession>A0AAP0DB13</accession>
<dbReference type="InterPro" id="IPR001680">
    <property type="entry name" value="WD40_rpt"/>
</dbReference>
<keyword evidence="2" id="KW-0234">DNA repair</keyword>
<reference evidence="3 4" key="1">
    <citation type="submission" date="2024-04" db="EMBL/GenBank/DDBJ databases">
        <title>The reference genome of an endangered Asteraceae, Deinandra increscens subsp. villosa, native to the Central Coast of California.</title>
        <authorList>
            <person name="Guilliams M."/>
            <person name="Hasenstab-Lehman K."/>
            <person name="Meyer R."/>
            <person name="Mcevoy S."/>
        </authorList>
    </citation>
    <scope>NUCLEOTIDE SEQUENCE [LARGE SCALE GENOMIC DNA]</scope>
    <source>
        <tissue evidence="3">Leaf</tissue>
    </source>
</reference>
<dbReference type="GO" id="GO:0071006">
    <property type="term" value="C:U2-type catalytic step 1 spliceosome"/>
    <property type="evidence" value="ECO:0007669"/>
    <property type="project" value="TreeGrafter"/>
</dbReference>
<dbReference type="GO" id="GO:0000398">
    <property type="term" value="P:mRNA splicing, via spliceosome"/>
    <property type="evidence" value="ECO:0007669"/>
    <property type="project" value="InterPro"/>
</dbReference>
<keyword evidence="2" id="KW-0808">Transferase</keyword>
<evidence type="ECO:0000313" key="4">
    <source>
        <dbReference type="Proteomes" id="UP001408789"/>
    </source>
</evidence>
<dbReference type="PANTHER" id="PTHR43995:SF1">
    <property type="entry name" value="PRE-MRNA-PROCESSING FACTOR 19"/>
    <property type="match status" value="1"/>
</dbReference>
<keyword evidence="2" id="KW-0539">Nucleus</keyword>
<comment type="similarity">
    <text evidence="2">Belongs to the WD repeat PRP19 family.</text>
</comment>
<proteinExistence type="inferred from homology"/>
<evidence type="ECO:0000256" key="2">
    <source>
        <dbReference type="RuleBase" id="RU367101"/>
    </source>
</evidence>
<dbReference type="SUPFAM" id="SSF50978">
    <property type="entry name" value="WD40 repeat-like"/>
    <property type="match status" value="1"/>
</dbReference>